<evidence type="ECO:0000313" key="1">
    <source>
        <dbReference type="EMBL" id="QBX34261.1"/>
    </source>
</evidence>
<name>A0A4P7HM87_9RHOB</name>
<accession>A0A4P7HM87</accession>
<reference evidence="2" key="1">
    <citation type="submission" date="2019-03" db="EMBL/GenBank/DDBJ databases">
        <authorList>
            <person name="Li J."/>
        </authorList>
    </citation>
    <scope>NUCLEOTIDE SEQUENCE [LARGE SCALE GENOMIC DNA]</scope>
    <source>
        <strain evidence="2">2251</strain>
    </source>
</reference>
<dbReference type="RefSeq" id="WP_135312550.1">
    <property type="nucleotide sequence ID" value="NZ_CP038439.1"/>
</dbReference>
<evidence type="ECO:0000313" key="2">
    <source>
        <dbReference type="Proteomes" id="UP000296374"/>
    </source>
</evidence>
<sequence length="62" mass="7035">MTLPVTFETLQKMHRVAAALVVDDPIYLPIFERIEKELARMDDKKTTLERARAILASHKAAA</sequence>
<protein>
    <submittedName>
        <fullName evidence="1">Uncharacterized protein</fullName>
    </submittedName>
</protein>
<dbReference type="AlphaFoldDB" id="A0A4P7HM87"/>
<proteinExistence type="predicted"/>
<dbReference type="KEGG" id="plia:E4191_05680"/>
<organism evidence="1 2">
    <name type="scientific">Paracoccus liaowanqingii</name>
    <dbReference type="NCBI Taxonomy" id="2560053"/>
    <lineage>
        <taxon>Bacteria</taxon>
        <taxon>Pseudomonadati</taxon>
        <taxon>Pseudomonadota</taxon>
        <taxon>Alphaproteobacteria</taxon>
        <taxon>Rhodobacterales</taxon>
        <taxon>Paracoccaceae</taxon>
        <taxon>Paracoccus</taxon>
    </lineage>
</organism>
<dbReference type="Proteomes" id="UP000296374">
    <property type="component" value="Chromosome"/>
</dbReference>
<gene>
    <name evidence="1" type="ORF">E4191_05680</name>
</gene>
<dbReference type="EMBL" id="CP038439">
    <property type="protein sequence ID" value="QBX34261.1"/>
    <property type="molecule type" value="Genomic_DNA"/>
</dbReference>